<keyword evidence="2" id="KW-1185">Reference proteome</keyword>
<dbReference type="GO" id="GO:0003676">
    <property type="term" value="F:nucleic acid binding"/>
    <property type="evidence" value="ECO:0007669"/>
    <property type="project" value="InterPro"/>
</dbReference>
<proteinExistence type="predicted"/>
<gene>
    <name evidence="1" type="ORF">H0E87_016875</name>
</gene>
<evidence type="ECO:0000313" key="1">
    <source>
        <dbReference type="EMBL" id="KAH8497760.1"/>
    </source>
</evidence>
<comment type="caution">
    <text evidence="1">The sequence shown here is derived from an EMBL/GenBank/DDBJ whole genome shotgun (WGS) entry which is preliminary data.</text>
</comment>
<sequence>MEMLPTSFISRRKNQKNWRFGFVSMKSWFSQTELLQYFNDFWFDSFNLRANLARFHRQPPSPKVNSQRPRASLSLSVNLDIVEEDKAWLKNSLVGQIANGVNYQCLKRGLIDSGVIFSGFRYMGASQALISFDYLKMALDLDSQAWKTYFEALTK</sequence>
<dbReference type="AlphaFoldDB" id="A0A8T2XY33"/>
<reference evidence="1" key="1">
    <citation type="journal article" date="2021" name="J. Hered.">
        <title>Genome Assembly of Salicaceae Populus deltoides (Eastern Cottonwood) I-69 Based on Nanopore Sequencing and Hi-C Technologies.</title>
        <authorList>
            <person name="Bai S."/>
            <person name="Wu H."/>
            <person name="Zhang J."/>
            <person name="Pan Z."/>
            <person name="Zhao W."/>
            <person name="Li Z."/>
            <person name="Tong C."/>
        </authorList>
    </citation>
    <scope>NUCLEOTIDE SEQUENCE</scope>
    <source>
        <tissue evidence="1">Leaf</tissue>
    </source>
</reference>
<protein>
    <submittedName>
        <fullName evidence="1">Uncharacterized protein</fullName>
    </submittedName>
</protein>
<name>A0A8T2XY33_POPDE</name>
<accession>A0A8T2XY33</accession>
<dbReference type="Proteomes" id="UP000807159">
    <property type="component" value="Chromosome 9"/>
</dbReference>
<evidence type="ECO:0000313" key="2">
    <source>
        <dbReference type="Proteomes" id="UP000807159"/>
    </source>
</evidence>
<dbReference type="SUPFAM" id="SSF54928">
    <property type="entry name" value="RNA-binding domain, RBD"/>
    <property type="match status" value="1"/>
</dbReference>
<dbReference type="InterPro" id="IPR035979">
    <property type="entry name" value="RBD_domain_sf"/>
</dbReference>
<organism evidence="1 2">
    <name type="scientific">Populus deltoides</name>
    <name type="common">Eastern poplar</name>
    <name type="synonym">Eastern cottonwood</name>
    <dbReference type="NCBI Taxonomy" id="3696"/>
    <lineage>
        <taxon>Eukaryota</taxon>
        <taxon>Viridiplantae</taxon>
        <taxon>Streptophyta</taxon>
        <taxon>Embryophyta</taxon>
        <taxon>Tracheophyta</taxon>
        <taxon>Spermatophyta</taxon>
        <taxon>Magnoliopsida</taxon>
        <taxon>eudicotyledons</taxon>
        <taxon>Gunneridae</taxon>
        <taxon>Pentapetalae</taxon>
        <taxon>rosids</taxon>
        <taxon>fabids</taxon>
        <taxon>Malpighiales</taxon>
        <taxon>Salicaceae</taxon>
        <taxon>Saliceae</taxon>
        <taxon>Populus</taxon>
    </lineage>
</organism>
<dbReference type="EMBL" id="JACEGQ020000009">
    <property type="protein sequence ID" value="KAH8497760.1"/>
    <property type="molecule type" value="Genomic_DNA"/>
</dbReference>